<dbReference type="PROSITE" id="PS51635">
    <property type="entry name" value="PNPLA"/>
    <property type="match status" value="1"/>
</dbReference>
<evidence type="ECO:0000256" key="3">
    <source>
        <dbReference type="ARBA" id="ARBA00023098"/>
    </source>
</evidence>
<feature type="active site" description="Nucleophile" evidence="4">
    <location>
        <position position="106"/>
    </location>
</feature>
<evidence type="ECO:0000313" key="7">
    <source>
        <dbReference type="Proteomes" id="UP000242501"/>
    </source>
</evidence>
<feature type="active site" description="Proton acceptor" evidence="4">
    <location>
        <position position="218"/>
    </location>
</feature>
<dbReference type="AlphaFoldDB" id="A0A1G6H6D4"/>
<protein>
    <submittedName>
        <fullName evidence="6">NTE family protein</fullName>
    </submittedName>
</protein>
<dbReference type="SUPFAM" id="SSF52151">
    <property type="entry name" value="FabD/lysophospholipase-like"/>
    <property type="match status" value="1"/>
</dbReference>
<dbReference type="GO" id="GO:0016787">
    <property type="term" value="F:hydrolase activity"/>
    <property type="evidence" value="ECO:0007669"/>
    <property type="project" value="UniProtKB-UniRule"/>
</dbReference>
<feature type="short sequence motif" description="GXSXG" evidence="4">
    <location>
        <begin position="104"/>
        <end position="108"/>
    </location>
</feature>
<dbReference type="EMBL" id="FMYL01000004">
    <property type="protein sequence ID" value="SDB89698.1"/>
    <property type="molecule type" value="Genomic_DNA"/>
</dbReference>
<keyword evidence="7" id="KW-1185">Reference proteome</keyword>
<feature type="domain" description="PNPLA" evidence="5">
    <location>
        <begin position="73"/>
        <end position="231"/>
    </location>
</feature>
<keyword evidence="3 4" id="KW-0443">Lipid metabolism</keyword>
<gene>
    <name evidence="6" type="ORF">SAMN05421733_10436</name>
</gene>
<dbReference type="Gene3D" id="3.40.1090.10">
    <property type="entry name" value="Cytosolic phospholipase A2 catalytic domain"/>
    <property type="match status" value="1"/>
</dbReference>
<evidence type="ECO:0000256" key="2">
    <source>
        <dbReference type="ARBA" id="ARBA00022963"/>
    </source>
</evidence>
<keyword evidence="2 4" id="KW-0442">Lipid degradation</keyword>
<organism evidence="6 7">
    <name type="scientific">Acinetobacter boissieri</name>
    <dbReference type="NCBI Taxonomy" id="1219383"/>
    <lineage>
        <taxon>Bacteria</taxon>
        <taxon>Pseudomonadati</taxon>
        <taxon>Pseudomonadota</taxon>
        <taxon>Gammaproteobacteria</taxon>
        <taxon>Moraxellales</taxon>
        <taxon>Moraxellaceae</taxon>
        <taxon>Acinetobacter</taxon>
    </lineage>
</organism>
<evidence type="ECO:0000259" key="5">
    <source>
        <dbReference type="PROSITE" id="PS51635"/>
    </source>
</evidence>
<dbReference type="STRING" id="1219383.SAMN05421733_10436"/>
<evidence type="ECO:0000313" key="6">
    <source>
        <dbReference type="EMBL" id="SDB89698.1"/>
    </source>
</evidence>
<dbReference type="GO" id="GO:0016042">
    <property type="term" value="P:lipid catabolic process"/>
    <property type="evidence" value="ECO:0007669"/>
    <property type="project" value="UniProtKB-UniRule"/>
</dbReference>
<keyword evidence="1 4" id="KW-0378">Hydrolase</keyword>
<feature type="short sequence motif" description="DGA/G" evidence="4">
    <location>
        <begin position="218"/>
        <end position="220"/>
    </location>
</feature>
<comment type="caution">
    <text evidence="4">Lacks conserved residue(s) required for the propagation of feature annotation.</text>
</comment>
<sequence length="352" mass="38691">MHMLKPSASRLSMKTRSLILLTIIYTFCVHVHAQESTPIALNVMPPFLYAQEKLNLNQFQQLKQQLQRPIVALVLGSGGARGYAHIGVLQALEQQSLKPDLIVGTSAGSVVGALYASGKTAAEITQIALNMKVNDVREITLTRKGFLDGEKVATFVNKNVENRPLQEMKIPFFVVATDLKTGQKKVFNYGNTGQAIQASTAIPSMFIPAKIAGHEYVDGGLVSPVPVDVARQLGADIVIAVDILQPPQYTETTNMWGLFNQNINIMQQRLSQVELKSADVVIRPDIREKAHIFDVKERETALQAGFVATQMQMPAIQQAITLKAHQFIPAAPHLVLEHIPSVFINHSDSSQQ</sequence>
<dbReference type="Pfam" id="PF01734">
    <property type="entry name" value="Patatin"/>
    <property type="match status" value="1"/>
</dbReference>
<accession>A0A1G6H6D4</accession>
<dbReference type="Proteomes" id="UP000242501">
    <property type="component" value="Unassembled WGS sequence"/>
</dbReference>
<dbReference type="CDD" id="cd07205">
    <property type="entry name" value="Pat_PNPLA6_PNPLA7_NTE1_like"/>
    <property type="match status" value="1"/>
</dbReference>
<dbReference type="PANTHER" id="PTHR14226">
    <property type="entry name" value="NEUROPATHY TARGET ESTERASE/SWISS CHEESE D.MELANOGASTER"/>
    <property type="match status" value="1"/>
</dbReference>
<name>A0A1G6H6D4_9GAMM</name>
<evidence type="ECO:0000256" key="1">
    <source>
        <dbReference type="ARBA" id="ARBA00022801"/>
    </source>
</evidence>
<dbReference type="InterPro" id="IPR002641">
    <property type="entry name" value="PNPLA_dom"/>
</dbReference>
<reference evidence="7" key="1">
    <citation type="submission" date="2016-09" db="EMBL/GenBank/DDBJ databases">
        <authorList>
            <person name="Varghese N."/>
            <person name="Submissions S."/>
        </authorList>
    </citation>
    <scope>NUCLEOTIDE SEQUENCE [LARGE SCALE GENOMIC DNA]</scope>
    <source>
        <strain evidence="7">ANC 4422</strain>
    </source>
</reference>
<dbReference type="PANTHER" id="PTHR14226:SF29">
    <property type="entry name" value="NEUROPATHY TARGET ESTERASE SWS"/>
    <property type="match status" value="1"/>
</dbReference>
<dbReference type="InterPro" id="IPR016035">
    <property type="entry name" value="Acyl_Trfase/lysoPLipase"/>
</dbReference>
<evidence type="ECO:0000256" key="4">
    <source>
        <dbReference type="PROSITE-ProRule" id="PRU01161"/>
    </source>
</evidence>
<proteinExistence type="predicted"/>
<dbReference type="InterPro" id="IPR050301">
    <property type="entry name" value="NTE"/>
</dbReference>